<dbReference type="Proteomes" id="UP000627446">
    <property type="component" value="Unassembled WGS sequence"/>
</dbReference>
<organism evidence="2 3">
    <name type="scientific">Undibacterium nitidum</name>
    <dbReference type="NCBI Taxonomy" id="2762298"/>
    <lineage>
        <taxon>Bacteria</taxon>
        <taxon>Pseudomonadati</taxon>
        <taxon>Pseudomonadota</taxon>
        <taxon>Betaproteobacteria</taxon>
        <taxon>Burkholderiales</taxon>
        <taxon>Oxalobacteraceae</taxon>
        <taxon>Undibacterium</taxon>
    </lineage>
</organism>
<evidence type="ECO:0000259" key="1">
    <source>
        <dbReference type="Pfam" id="PF07238"/>
    </source>
</evidence>
<dbReference type="Pfam" id="PF07238">
    <property type="entry name" value="PilZ"/>
    <property type="match status" value="1"/>
</dbReference>
<dbReference type="InterPro" id="IPR009875">
    <property type="entry name" value="PilZ_domain"/>
</dbReference>
<keyword evidence="3" id="KW-1185">Reference proteome</keyword>
<gene>
    <name evidence="2" type="ORF">H8K36_12345</name>
</gene>
<dbReference type="GO" id="GO:0035438">
    <property type="term" value="F:cyclic-di-GMP binding"/>
    <property type="evidence" value="ECO:0007669"/>
    <property type="project" value="InterPro"/>
</dbReference>
<name>A0A923HQN2_9BURK</name>
<protein>
    <submittedName>
        <fullName evidence="2">PilZ domain-containing protein</fullName>
    </submittedName>
</protein>
<dbReference type="Gene3D" id="2.40.10.220">
    <property type="entry name" value="predicted glycosyltransferase like domains"/>
    <property type="match status" value="1"/>
</dbReference>
<proteinExistence type="predicted"/>
<evidence type="ECO:0000313" key="3">
    <source>
        <dbReference type="Proteomes" id="UP000627446"/>
    </source>
</evidence>
<accession>A0A923HQN2</accession>
<dbReference type="SUPFAM" id="SSF141371">
    <property type="entry name" value="PilZ domain-like"/>
    <property type="match status" value="1"/>
</dbReference>
<reference evidence="2" key="1">
    <citation type="submission" date="2020-08" db="EMBL/GenBank/DDBJ databases">
        <title>Novel species isolated from subtropical streams in China.</title>
        <authorList>
            <person name="Lu H."/>
        </authorList>
    </citation>
    <scope>NUCLEOTIDE SEQUENCE</scope>
    <source>
        <strain evidence="2">LX22W</strain>
    </source>
</reference>
<evidence type="ECO:0000313" key="2">
    <source>
        <dbReference type="EMBL" id="MBC3882173.1"/>
    </source>
</evidence>
<dbReference type="RefSeq" id="WP_186916782.1">
    <property type="nucleotide sequence ID" value="NZ_JACOFZ010000004.1"/>
</dbReference>
<feature type="domain" description="PilZ" evidence="1">
    <location>
        <begin position="25"/>
        <end position="128"/>
    </location>
</feature>
<dbReference type="AlphaFoldDB" id="A0A923HQN2"/>
<dbReference type="EMBL" id="JACOFZ010000004">
    <property type="protein sequence ID" value="MBC3882173.1"/>
    <property type="molecule type" value="Genomic_DNA"/>
</dbReference>
<comment type="caution">
    <text evidence="2">The sequence shown here is derived from an EMBL/GenBank/DDBJ whole genome shotgun (WGS) entry which is preliminary data.</text>
</comment>
<sequence length="136" mass="15563">MQYIALGKFSGRELYFANDRLSVELRRSPRINVTWRGAFRAADGSILPIKVINISDSGILFQCPQPAVMNRDHQMMLEIPHIDQIANMYKVPCKVKVMHCILSGDFFRIGVQFIELSELHRDLVAAWVSMTSRLDP</sequence>